<dbReference type="PROSITE" id="PS51450">
    <property type="entry name" value="LRR"/>
    <property type="match status" value="2"/>
</dbReference>
<dbReference type="GO" id="GO:0006633">
    <property type="term" value="P:fatty acid biosynthetic process"/>
    <property type="evidence" value="ECO:0007669"/>
    <property type="project" value="UniProtKB-KW"/>
</dbReference>
<dbReference type="InterPro" id="IPR001199">
    <property type="entry name" value="Cyt_B5-like_heme/steroid-bd"/>
</dbReference>
<feature type="compositionally biased region" description="Acidic residues" evidence="14">
    <location>
        <begin position="13"/>
        <end position="24"/>
    </location>
</feature>
<dbReference type="SMART" id="SM01117">
    <property type="entry name" value="Cyt-b5"/>
    <property type="match status" value="1"/>
</dbReference>
<dbReference type="Proteomes" id="UP000886611">
    <property type="component" value="Unassembled WGS sequence"/>
</dbReference>
<evidence type="ECO:0000313" key="16">
    <source>
        <dbReference type="EMBL" id="KAG2462447.1"/>
    </source>
</evidence>
<proteinExistence type="inferred from homology"/>
<dbReference type="FunFam" id="3.10.120.10:FF:000010">
    <property type="entry name" value="Delta-6 fatty acyl desaturase"/>
    <property type="match status" value="1"/>
</dbReference>
<dbReference type="Pfam" id="PF00173">
    <property type="entry name" value="Cyt-b5"/>
    <property type="match status" value="1"/>
</dbReference>
<evidence type="ECO:0000256" key="10">
    <source>
        <dbReference type="ARBA" id="ARBA00023002"/>
    </source>
</evidence>
<feature type="region of interest" description="Disordered" evidence="14">
    <location>
        <begin position="1"/>
        <end position="25"/>
    </location>
</feature>
<dbReference type="Pfam" id="PF23598">
    <property type="entry name" value="LRR_14"/>
    <property type="match status" value="1"/>
</dbReference>
<keyword evidence="6" id="KW-0812">Transmembrane</keyword>
<dbReference type="PANTHER" id="PTHR48051">
    <property type="match status" value="1"/>
</dbReference>
<evidence type="ECO:0000256" key="1">
    <source>
        <dbReference type="ARBA" id="ARBA00004141"/>
    </source>
</evidence>
<comment type="similarity">
    <text evidence="3">Belongs to the fatty acid desaturase type 1 family.</text>
</comment>
<evidence type="ECO:0000256" key="13">
    <source>
        <dbReference type="ARBA" id="ARBA00023160"/>
    </source>
</evidence>
<keyword evidence="5" id="KW-0433">Leucine-rich repeat</keyword>
<dbReference type="SMART" id="SM00364">
    <property type="entry name" value="LRR_BAC"/>
    <property type="match status" value="5"/>
</dbReference>
<evidence type="ECO:0000256" key="9">
    <source>
        <dbReference type="ARBA" id="ARBA00022989"/>
    </source>
</evidence>
<dbReference type="InterPro" id="IPR050216">
    <property type="entry name" value="LRR_domain-containing"/>
</dbReference>
<dbReference type="PRINTS" id="PR00363">
    <property type="entry name" value="CYTOCHROMEB5"/>
</dbReference>
<dbReference type="InterPro" id="IPR001611">
    <property type="entry name" value="Leu-rich_rpt"/>
</dbReference>
<feature type="non-terminal residue" evidence="16">
    <location>
        <position position="519"/>
    </location>
</feature>
<dbReference type="InterPro" id="IPR055414">
    <property type="entry name" value="LRR_R13L4/SHOC2-like"/>
</dbReference>
<dbReference type="InterPro" id="IPR003591">
    <property type="entry name" value="Leu-rich_rpt_typical-subtyp"/>
</dbReference>
<dbReference type="PROSITE" id="PS50255">
    <property type="entry name" value="CYTOCHROME_B5_2"/>
    <property type="match status" value="1"/>
</dbReference>
<evidence type="ECO:0000256" key="14">
    <source>
        <dbReference type="SAM" id="MobiDB-lite"/>
    </source>
</evidence>
<dbReference type="Gene3D" id="3.80.10.10">
    <property type="entry name" value="Ribonuclease Inhibitor"/>
    <property type="match status" value="2"/>
</dbReference>
<evidence type="ECO:0000259" key="15">
    <source>
        <dbReference type="PROSITE" id="PS50255"/>
    </source>
</evidence>
<name>A0A8X8BQ55_POLSE</name>
<keyword evidence="8" id="KW-0276">Fatty acid metabolism</keyword>
<dbReference type="InterPro" id="IPR032675">
    <property type="entry name" value="LRR_dom_sf"/>
</dbReference>
<dbReference type="GO" id="GO:0016020">
    <property type="term" value="C:membrane"/>
    <property type="evidence" value="ECO:0007669"/>
    <property type="project" value="UniProtKB-SubCell"/>
</dbReference>
<evidence type="ECO:0000256" key="3">
    <source>
        <dbReference type="ARBA" id="ARBA00009295"/>
    </source>
</evidence>
<dbReference type="AlphaFoldDB" id="A0A8X8BQ55"/>
<keyword evidence="4" id="KW-0444">Lipid biosynthesis</keyword>
<dbReference type="EMBL" id="JAATIS010004040">
    <property type="protein sequence ID" value="KAG2462447.1"/>
    <property type="molecule type" value="Genomic_DNA"/>
</dbReference>
<accession>A0A8X8BQ55</accession>
<evidence type="ECO:0000313" key="17">
    <source>
        <dbReference type="Proteomes" id="UP000886611"/>
    </source>
</evidence>
<protein>
    <submittedName>
        <fullName evidence="16">LR10B protein</fullName>
    </submittedName>
</protein>
<dbReference type="SMART" id="SM00369">
    <property type="entry name" value="LRR_TYP"/>
    <property type="match status" value="6"/>
</dbReference>
<evidence type="ECO:0000256" key="5">
    <source>
        <dbReference type="ARBA" id="ARBA00022614"/>
    </source>
</evidence>
<keyword evidence="9" id="KW-1133">Transmembrane helix</keyword>
<dbReference type="InterPro" id="IPR036400">
    <property type="entry name" value="Cyt_B5-like_heme/steroid_sf"/>
</dbReference>
<dbReference type="GO" id="GO:0016491">
    <property type="term" value="F:oxidoreductase activity"/>
    <property type="evidence" value="ECO:0007669"/>
    <property type="project" value="UniProtKB-KW"/>
</dbReference>
<keyword evidence="13" id="KW-0275">Fatty acid biosynthesis</keyword>
<comment type="subcellular location">
    <subcellularLocation>
        <location evidence="1">Membrane</location>
        <topology evidence="1">Multi-pass membrane protein</topology>
    </subcellularLocation>
</comment>
<evidence type="ECO:0000256" key="8">
    <source>
        <dbReference type="ARBA" id="ARBA00022832"/>
    </source>
</evidence>
<keyword evidence="17" id="KW-1185">Reference proteome</keyword>
<evidence type="ECO:0000256" key="12">
    <source>
        <dbReference type="ARBA" id="ARBA00023136"/>
    </source>
</evidence>
<evidence type="ECO:0000256" key="4">
    <source>
        <dbReference type="ARBA" id="ARBA00022516"/>
    </source>
</evidence>
<feature type="non-terminal residue" evidence="16">
    <location>
        <position position="1"/>
    </location>
</feature>
<sequence length="519" mass="60191">MGNAGGKQRTSTEQEEELPPDVEEQLNSGDNMLDLSFKKLKYLPTGLCRFSHLEKLYISNNRLRELPPEFHELENLRILALDFNKLDDVPSMVCHMGHITRLYLGSNRLMSLPAEFRNLQNLRCLWMENNYFQMFPKQLFDLPNLKSLQMGDNRLKTLPEDLTRMSSLRGLWLYGNRFEEFPRILLKMEYLEIIDVDRNKISQFPNLSHLHHLKLFSYDHNPAKVTPKVCETCIPVGNGAEEVLAARAQIREEAETAADAAEGDVRQECVPVIHGILKNVRITDPEEKYSVYFRRPYKSEATAPEMGKGGEKTEQSGECSTKTFGVYTWEEIQKHNLKTDKWLVIERKVYNITEWSKRHPGGTRVISHYAGEDATDAFRAFHPEPDFVRKFLKPLLIGELDPGEPSQDRDKNGASANWWNHRHFQHHAKPNIFKKDPDVNMLHVFVLGKTQPVEGKGLERLPDFKTSISEHRHSTFWMLDFLEDGLEESVLLEGYVYGRCQLVKYLEFRVTEIEEKSVL</sequence>
<dbReference type="SUPFAM" id="SSF52058">
    <property type="entry name" value="L domain-like"/>
    <property type="match status" value="1"/>
</dbReference>
<keyword evidence="11" id="KW-0443">Lipid metabolism</keyword>
<evidence type="ECO:0000256" key="2">
    <source>
        <dbReference type="ARBA" id="ARBA00005105"/>
    </source>
</evidence>
<dbReference type="PANTHER" id="PTHR48051:SF51">
    <property type="entry name" value="LEUCINE-RICH REPEAT-CONTAINING PROTEIN 10B"/>
    <property type="match status" value="1"/>
</dbReference>
<evidence type="ECO:0000256" key="7">
    <source>
        <dbReference type="ARBA" id="ARBA00022737"/>
    </source>
</evidence>
<reference evidence="16 17" key="1">
    <citation type="journal article" date="2021" name="Cell">
        <title>Tracing the genetic footprints of vertebrate landing in non-teleost ray-finned fishes.</title>
        <authorList>
            <person name="Bi X."/>
            <person name="Wang K."/>
            <person name="Yang L."/>
            <person name="Pan H."/>
            <person name="Jiang H."/>
            <person name="Wei Q."/>
            <person name="Fang M."/>
            <person name="Yu H."/>
            <person name="Zhu C."/>
            <person name="Cai Y."/>
            <person name="He Y."/>
            <person name="Gan X."/>
            <person name="Zeng H."/>
            <person name="Yu D."/>
            <person name="Zhu Y."/>
            <person name="Jiang H."/>
            <person name="Qiu Q."/>
            <person name="Yang H."/>
            <person name="Zhang Y.E."/>
            <person name="Wang W."/>
            <person name="Zhu M."/>
            <person name="He S."/>
            <person name="Zhang G."/>
        </authorList>
    </citation>
    <scope>NUCLEOTIDE SEQUENCE [LARGE SCALE GENOMIC DNA]</scope>
    <source>
        <strain evidence="16">Bchr_013</strain>
    </source>
</reference>
<keyword evidence="12" id="KW-0472">Membrane</keyword>
<organism evidence="16 17">
    <name type="scientific">Polypterus senegalus</name>
    <name type="common">Senegal bichir</name>
    <dbReference type="NCBI Taxonomy" id="55291"/>
    <lineage>
        <taxon>Eukaryota</taxon>
        <taxon>Metazoa</taxon>
        <taxon>Chordata</taxon>
        <taxon>Craniata</taxon>
        <taxon>Vertebrata</taxon>
        <taxon>Euteleostomi</taxon>
        <taxon>Actinopterygii</taxon>
        <taxon>Polypteriformes</taxon>
        <taxon>Polypteridae</taxon>
        <taxon>Polypterus</taxon>
    </lineage>
</organism>
<dbReference type="GO" id="GO:0005737">
    <property type="term" value="C:cytoplasm"/>
    <property type="evidence" value="ECO:0007669"/>
    <property type="project" value="TreeGrafter"/>
</dbReference>
<gene>
    <name evidence="16" type="primary">Lrrc10b</name>
    <name evidence="16" type="ORF">GTO96_0001105</name>
</gene>
<dbReference type="Gene3D" id="3.10.120.10">
    <property type="entry name" value="Cytochrome b5-like heme/steroid binding domain"/>
    <property type="match status" value="1"/>
</dbReference>
<feature type="domain" description="Cytochrome b5 heme-binding" evidence="15">
    <location>
        <begin position="324"/>
        <end position="401"/>
    </location>
</feature>
<evidence type="ECO:0000256" key="11">
    <source>
        <dbReference type="ARBA" id="ARBA00023098"/>
    </source>
</evidence>
<dbReference type="SUPFAM" id="SSF55856">
    <property type="entry name" value="Cytochrome b5-like heme/steroid binding domain"/>
    <property type="match status" value="1"/>
</dbReference>
<comment type="caution">
    <text evidence="16">The sequence shown here is derived from an EMBL/GenBank/DDBJ whole genome shotgun (WGS) entry which is preliminary data.</text>
</comment>
<keyword evidence="7" id="KW-0677">Repeat</keyword>
<keyword evidence="10" id="KW-0560">Oxidoreductase</keyword>
<evidence type="ECO:0000256" key="6">
    <source>
        <dbReference type="ARBA" id="ARBA00022692"/>
    </source>
</evidence>
<comment type="pathway">
    <text evidence="2">Lipid metabolism; polyunsaturated fatty acid biosynthesis.</text>
</comment>